<keyword evidence="2" id="KW-1185">Reference proteome</keyword>
<evidence type="ECO:0000313" key="2">
    <source>
        <dbReference type="Proteomes" id="UP000433183"/>
    </source>
</evidence>
<proteinExistence type="predicted"/>
<evidence type="ECO:0000313" key="1">
    <source>
        <dbReference type="EMBL" id="QGZ16199.1"/>
    </source>
</evidence>
<organism evidence="1 2">
    <name type="scientific">Erwinia phage Hena1</name>
    <dbReference type="NCBI Taxonomy" id="2678601"/>
    <lineage>
        <taxon>Viruses</taxon>
        <taxon>Duplodnaviria</taxon>
        <taxon>Heunggongvirae</taxon>
        <taxon>Uroviricota</taxon>
        <taxon>Caudoviricetes</taxon>
        <taxon>Vequintavirinae</taxon>
        <taxon>Henunavirus</taxon>
        <taxon>Henunavirus hena1</taxon>
    </lineage>
</organism>
<dbReference type="Proteomes" id="UP000433183">
    <property type="component" value="Segment"/>
</dbReference>
<reference evidence="1 2" key="1">
    <citation type="submission" date="2019-11" db="EMBL/GenBank/DDBJ databases">
        <title>Characterization of a new Erwinia amylovora bacteriophage.</title>
        <authorList>
            <person name="Valentovich L.N."/>
            <person name="Akhremchuk A.E."/>
            <person name="Besarab N.V."/>
            <person name="Lagonenko A.L."/>
        </authorList>
    </citation>
    <scope>NUCLEOTIDE SEQUENCE [LARGE SCALE GENOMIC DNA]</scope>
</reference>
<sequence length="67" mass="7324">MSFGSDMTLEQMEALRERYIPLVGRAKEGTRCLHKACTECKGTGIRRNGGICIHGIACPCPNCSFTC</sequence>
<accession>A0A6B9J9N7</accession>
<name>A0A6B9J9N7_9CAUD</name>
<dbReference type="EMBL" id="MN732867">
    <property type="protein sequence ID" value="QGZ16199.1"/>
    <property type="molecule type" value="Genomic_DNA"/>
</dbReference>
<gene>
    <name evidence="1" type="ORF">Hena1_00230</name>
</gene>
<protein>
    <submittedName>
        <fullName evidence="1">Uncharacterized protein</fullName>
    </submittedName>
</protein>